<organism evidence="6 7">
    <name type="scientific">Photobacterium proteolyticum</name>
    <dbReference type="NCBI Taxonomy" id="1903952"/>
    <lineage>
        <taxon>Bacteria</taxon>
        <taxon>Pseudomonadati</taxon>
        <taxon>Pseudomonadota</taxon>
        <taxon>Gammaproteobacteria</taxon>
        <taxon>Vibrionales</taxon>
        <taxon>Vibrionaceae</taxon>
        <taxon>Photobacterium</taxon>
    </lineage>
</organism>
<keyword evidence="2" id="KW-0547">Nucleotide-binding</keyword>
<dbReference type="Pfam" id="PF00005">
    <property type="entry name" value="ABC_tran"/>
    <property type="match status" value="1"/>
</dbReference>
<dbReference type="GO" id="GO:0089705">
    <property type="term" value="P:protein localization to outer membrane"/>
    <property type="evidence" value="ECO:0007669"/>
    <property type="project" value="TreeGrafter"/>
</dbReference>
<evidence type="ECO:0000256" key="1">
    <source>
        <dbReference type="ARBA" id="ARBA00022448"/>
    </source>
</evidence>
<dbReference type="FunFam" id="3.40.50.300:FF:000032">
    <property type="entry name" value="Export ABC transporter ATP-binding protein"/>
    <property type="match status" value="1"/>
</dbReference>
<dbReference type="PROSITE" id="PS50893">
    <property type="entry name" value="ABC_TRANSPORTER_2"/>
    <property type="match status" value="1"/>
</dbReference>
<proteinExistence type="inferred from homology"/>
<keyword evidence="1" id="KW-0813">Transport</keyword>
<evidence type="ECO:0000259" key="5">
    <source>
        <dbReference type="PROSITE" id="PS50893"/>
    </source>
</evidence>
<dbReference type="GO" id="GO:0022857">
    <property type="term" value="F:transmembrane transporter activity"/>
    <property type="evidence" value="ECO:0007669"/>
    <property type="project" value="TreeGrafter"/>
</dbReference>
<protein>
    <submittedName>
        <fullName evidence="6">Lipoprotein ABC transporter ATP-binding protein LolD</fullName>
    </submittedName>
</protein>
<dbReference type="SMART" id="SM00382">
    <property type="entry name" value="AAA"/>
    <property type="match status" value="1"/>
</dbReference>
<dbReference type="InterPro" id="IPR015854">
    <property type="entry name" value="ABC_transpr_LolD-like"/>
</dbReference>
<dbReference type="Proteomes" id="UP000186905">
    <property type="component" value="Unassembled WGS sequence"/>
</dbReference>
<keyword evidence="6" id="KW-0449">Lipoprotein</keyword>
<dbReference type="GO" id="GO:0005524">
    <property type="term" value="F:ATP binding"/>
    <property type="evidence" value="ECO:0007669"/>
    <property type="project" value="UniProtKB-KW"/>
</dbReference>
<evidence type="ECO:0000256" key="4">
    <source>
        <dbReference type="ARBA" id="ARBA00038388"/>
    </source>
</evidence>
<dbReference type="InterPro" id="IPR027417">
    <property type="entry name" value="P-loop_NTPase"/>
</dbReference>
<dbReference type="InterPro" id="IPR017911">
    <property type="entry name" value="MacB-like_ATP-bd"/>
</dbReference>
<dbReference type="AlphaFoldDB" id="A0A1Q9GIL1"/>
<dbReference type="PANTHER" id="PTHR24220:SF689">
    <property type="entry name" value="LIPOPROTEIN-RELEASING SYSTEM ATP-BINDING PROTEIN LOLD"/>
    <property type="match status" value="1"/>
</dbReference>
<comment type="similarity">
    <text evidence="4">Belongs to the ABC transporter superfamily. Macrolide exporter (TC 3.A.1.122) family.</text>
</comment>
<keyword evidence="7" id="KW-1185">Reference proteome</keyword>
<keyword evidence="3 6" id="KW-0067">ATP-binding</keyword>
<dbReference type="SUPFAM" id="SSF52540">
    <property type="entry name" value="P-loop containing nucleoside triphosphate hydrolases"/>
    <property type="match status" value="1"/>
</dbReference>
<evidence type="ECO:0000313" key="6">
    <source>
        <dbReference type="EMBL" id="OLQ74296.1"/>
    </source>
</evidence>
<dbReference type="RefSeq" id="WP_075765747.1">
    <property type="nucleotide sequence ID" value="NZ_MJIL01000084.1"/>
</dbReference>
<evidence type="ECO:0000256" key="2">
    <source>
        <dbReference type="ARBA" id="ARBA00022741"/>
    </source>
</evidence>
<dbReference type="OrthoDB" id="9801477at2"/>
<evidence type="ECO:0000256" key="3">
    <source>
        <dbReference type="ARBA" id="ARBA00022840"/>
    </source>
</evidence>
<reference evidence="6 7" key="1">
    <citation type="submission" date="2016-09" db="EMBL/GenBank/DDBJ databases">
        <title>Photobacterium proteolyticum sp. nov. a protease producing bacterium isolated from ocean sediments of Laizhou Bay.</title>
        <authorList>
            <person name="Li Y."/>
        </authorList>
    </citation>
    <scope>NUCLEOTIDE SEQUENCE [LARGE SCALE GENOMIC DNA]</scope>
    <source>
        <strain evidence="6 7">13-12</strain>
    </source>
</reference>
<dbReference type="InterPro" id="IPR017871">
    <property type="entry name" value="ABC_transporter-like_CS"/>
</dbReference>
<comment type="caution">
    <text evidence="6">The sequence shown here is derived from an EMBL/GenBank/DDBJ whole genome shotgun (WGS) entry which is preliminary data.</text>
</comment>
<evidence type="ECO:0000313" key="7">
    <source>
        <dbReference type="Proteomes" id="UP000186905"/>
    </source>
</evidence>
<name>A0A1Q9GIL1_9GAMM</name>
<dbReference type="STRING" id="1903952.BIT28_08945"/>
<dbReference type="InterPro" id="IPR003439">
    <property type="entry name" value="ABC_transporter-like_ATP-bd"/>
</dbReference>
<dbReference type="GO" id="GO:0016887">
    <property type="term" value="F:ATP hydrolysis activity"/>
    <property type="evidence" value="ECO:0007669"/>
    <property type="project" value="InterPro"/>
</dbReference>
<feature type="domain" description="ABC transporter" evidence="5">
    <location>
        <begin position="2"/>
        <end position="231"/>
    </location>
</feature>
<accession>A0A1Q9GIL1</accession>
<dbReference type="InterPro" id="IPR003593">
    <property type="entry name" value="AAA+_ATPase"/>
</dbReference>
<dbReference type="PANTHER" id="PTHR24220">
    <property type="entry name" value="IMPORT ATP-BINDING PROTEIN"/>
    <property type="match status" value="1"/>
</dbReference>
<dbReference type="PROSITE" id="PS00211">
    <property type="entry name" value="ABC_TRANSPORTER_1"/>
    <property type="match status" value="1"/>
</dbReference>
<dbReference type="GO" id="GO:0005886">
    <property type="term" value="C:plasma membrane"/>
    <property type="evidence" value="ECO:0007669"/>
    <property type="project" value="TreeGrafter"/>
</dbReference>
<dbReference type="Gene3D" id="3.40.50.300">
    <property type="entry name" value="P-loop containing nucleotide triphosphate hydrolases"/>
    <property type="match status" value="1"/>
</dbReference>
<dbReference type="CDD" id="cd03255">
    <property type="entry name" value="ABC_MJ0796_LolCDE_FtsE"/>
    <property type="match status" value="1"/>
</dbReference>
<dbReference type="EMBL" id="MJIL01000084">
    <property type="protein sequence ID" value="OLQ74296.1"/>
    <property type="molecule type" value="Genomic_DNA"/>
</dbReference>
<sequence>MIQFSGIRKQYWLGNQEVCALNGVSGVIDNGEMVALCGPSGSGKSTLLNILGLLDRDYQGEVLFGETTSALQPAPQSSADAARFRRSQLGFVFQRFNLVPVMTALENVAYPLHLNGCSKQEQQQKATEMLERVGLGKWLHHRPDHLSGGQQQRVAIARALVHRPSLVIADEPTASLDSQTANAVVEIMKDLGHEIGTTFIVATHDPRMAERCDRRIELLDGYIQQEAMRWVS</sequence>
<dbReference type="GO" id="GO:1902495">
    <property type="term" value="C:transmembrane transporter complex"/>
    <property type="evidence" value="ECO:0007669"/>
    <property type="project" value="UniProtKB-ARBA"/>
</dbReference>
<gene>
    <name evidence="6" type="ORF">BIT28_08945</name>
</gene>
<dbReference type="GO" id="GO:0044874">
    <property type="term" value="P:lipoprotein localization to outer membrane"/>
    <property type="evidence" value="ECO:0007669"/>
    <property type="project" value="TreeGrafter"/>
</dbReference>